<dbReference type="InterPro" id="IPR023828">
    <property type="entry name" value="Peptidase_S8_Ser-AS"/>
</dbReference>
<gene>
    <name evidence="11" type="ORF">SAMN05216562_1033</name>
</gene>
<evidence type="ECO:0000256" key="3">
    <source>
        <dbReference type="ARBA" id="ARBA00022801"/>
    </source>
</evidence>
<dbReference type="InterPro" id="IPR007280">
    <property type="entry name" value="Peptidase_C_arc/bac"/>
</dbReference>
<dbReference type="Pfam" id="PF00082">
    <property type="entry name" value="Peptidase_S8"/>
    <property type="match status" value="1"/>
</dbReference>
<dbReference type="PROSITE" id="PS00136">
    <property type="entry name" value="SUBTILASE_ASP"/>
    <property type="match status" value="1"/>
</dbReference>
<evidence type="ECO:0000313" key="11">
    <source>
        <dbReference type="EMBL" id="SDZ89082.1"/>
    </source>
</evidence>
<dbReference type="STRING" id="658218.SAMN05216562_1033"/>
<comment type="similarity">
    <text evidence="1 5 6">Belongs to the peptidase S8 family.</text>
</comment>
<dbReference type="CDD" id="cd07496">
    <property type="entry name" value="Peptidases_S8_13"/>
    <property type="match status" value="1"/>
</dbReference>
<evidence type="ECO:0000256" key="4">
    <source>
        <dbReference type="ARBA" id="ARBA00022825"/>
    </source>
</evidence>
<dbReference type="Proteomes" id="UP000198658">
    <property type="component" value="Unassembled WGS sequence"/>
</dbReference>
<dbReference type="AlphaFoldDB" id="A0A1H3WRS6"/>
<dbReference type="Pfam" id="PF04151">
    <property type="entry name" value="PPC"/>
    <property type="match status" value="1"/>
</dbReference>
<feature type="chain" id="PRO_5011673704" evidence="8">
    <location>
        <begin position="23"/>
        <end position="866"/>
    </location>
</feature>
<feature type="domain" description="Peptidase C-terminal archaeal/bacterial" evidence="10">
    <location>
        <begin position="107"/>
        <end position="175"/>
    </location>
</feature>
<dbReference type="InterPro" id="IPR017309">
    <property type="entry name" value="Pept_S8A_subtilisin_proteobac"/>
</dbReference>
<evidence type="ECO:0000256" key="8">
    <source>
        <dbReference type="SAM" id="SignalP"/>
    </source>
</evidence>
<keyword evidence="12" id="KW-1185">Reference proteome</keyword>
<evidence type="ECO:0000259" key="9">
    <source>
        <dbReference type="Pfam" id="PF00082"/>
    </source>
</evidence>
<sequence>MKFWTRILVSAALCAVISCSQGKGSSGDSRSSESEATPTGFSITGTVTAAEFTAVDADTNDGGAPSSGNNDAESAQPLGNPSIAGGFVSAEGSGKAGQRFANGADREDWYRVSASAGQSINLHVHQFKQQSPAAVDLDLYLYSADDASNPVASSTGASASESISIPSTGDYLLRVVAQAGISNYTLKLDAGNNTAASPSVSQEFVPGELLIKWKSAPPAHWLQAAGLEPVRAAVANRVSAYRLTRADLAPIVADMEFLHLRASGALRHKLHTLAAVKKLQSAGLVEWVEPNYLYRSTLIPNDQHNHLQWHYRQVRLPQAWDITTGSADVIVAVLDTGVFSDHPDIRDKLVDGYDFISDATYAVDGDGIDSNPEDPGDKTLQNRSSWHGTHVSGTVGAATDNGTGVSGAGWKTRIMPLRVIGTSGGNSADVAQAVRYAAGLANDSGTVPARRADIINMSFGGAGRSQTLQTAIDDARAAGVIVVAAAGNDNSETQFYPAAMNGVIAVSATDYNRNKAPYSNFGSWVDLAAPGGNMGVDANGDGYGDGVISTHVNEGSGLAPAYSVLQGTSMASPHVAAVLALMKAVNRQLSPDDVDALLSQGKLTRDIGDAGRDKFFGMGLIDAFKAVEAASGPVTVPVLAAEPHSLNFGSTHATLEVDIKNIGADGARITGDAASAAKWIKAVEAVQTDTNGFGRYRISVSRAELADGAYSTDIRFPVEGSSDFALRANMKVGGSDNAGDAGYLYILLLKEGADGDGDGSAELQIVAQQAKAASEGSYSFHFTNVPAGEYLIAAGSDIDGDGFICGRGEACAMFPGRDFANPIALRTSLSGQDFVVDYDDDIDSGGQQLGPVQVLAPDPIRLRALP</sequence>
<keyword evidence="4 5" id="KW-0720">Serine protease</keyword>
<dbReference type="PROSITE" id="PS00138">
    <property type="entry name" value="SUBTILASE_SER"/>
    <property type="match status" value="1"/>
</dbReference>
<evidence type="ECO:0000259" key="10">
    <source>
        <dbReference type="Pfam" id="PF04151"/>
    </source>
</evidence>
<dbReference type="SUPFAM" id="SSF52743">
    <property type="entry name" value="Subtilisin-like"/>
    <property type="match status" value="1"/>
</dbReference>
<proteinExistence type="inferred from homology"/>
<reference evidence="12" key="1">
    <citation type="submission" date="2016-10" db="EMBL/GenBank/DDBJ databases">
        <authorList>
            <person name="Varghese N."/>
            <person name="Submissions S."/>
        </authorList>
    </citation>
    <scope>NUCLEOTIDE SEQUENCE [LARGE SCALE GENOMIC DNA]</scope>
    <source>
        <strain evidence="12">CGMCC 1.10657</strain>
    </source>
</reference>
<evidence type="ECO:0000256" key="1">
    <source>
        <dbReference type="ARBA" id="ARBA00011073"/>
    </source>
</evidence>
<dbReference type="Gene3D" id="2.60.120.380">
    <property type="match status" value="1"/>
</dbReference>
<evidence type="ECO:0000256" key="7">
    <source>
        <dbReference type="SAM" id="MobiDB-lite"/>
    </source>
</evidence>
<dbReference type="SUPFAM" id="SSF89260">
    <property type="entry name" value="Collagen-binding domain"/>
    <property type="match status" value="1"/>
</dbReference>
<protein>
    <submittedName>
        <fullName evidence="11">Serine protease</fullName>
    </submittedName>
</protein>
<dbReference type="InterPro" id="IPR023827">
    <property type="entry name" value="Peptidase_S8_Asp-AS"/>
</dbReference>
<feature type="active site" description="Charge relay system" evidence="5">
    <location>
        <position position="335"/>
    </location>
</feature>
<dbReference type="InterPro" id="IPR000209">
    <property type="entry name" value="Peptidase_S8/S53_dom"/>
</dbReference>
<dbReference type="EMBL" id="FNQO01000001">
    <property type="protein sequence ID" value="SDZ89082.1"/>
    <property type="molecule type" value="Genomic_DNA"/>
</dbReference>
<keyword evidence="3 5" id="KW-0378">Hydrolase</keyword>
<dbReference type="PANTHER" id="PTHR43806:SF11">
    <property type="entry name" value="CEREVISIN-RELATED"/>
    <property type="match status" value="1"/>
</dbReference>
<dbReference type="RefSeq" id="WP_091385789.1">
    <property type="nucleotide sequence ID" value="NZ_FNQO01000001.1"/>
</dbReference>
<dbReference type="PRINTS" id="PR00723">
    <property type="entry name" value="SUBTILISIN"/>
</dbReference>
<keyword evidence="2 5" id="KW-0645">Protease</keyword>
<keyword evidence="8" id="KW-0732">Signal</keyword>
<dbReference type="OrthoDB" id="9790784at2"/>
<dbReference type="InterPro" id="IPR034176">
    <property type="entry name" value="Peptidases_S8_13"/>
</dbReference>
<dbReference type="PROSITE" id="PS00137">
    <property type="entry name" value="SUBTILASE_HIS"/>
    <property type="match status" value="1"/>
</dbReference>
<feature type="region of interest" description="Disordered" evidence="7">
    <location>
        <begin position="364"/>
        <end position="404"/>
    </location>
</feature>
<evidence type="ECO:0000256" key="5">
    <source>
        <dbReference type="PROSITE-ProRule" id="PRU01240"/>
    </source>
</evidence>
<feature type="active site" description="Charge relay system" evidence="5">
    <location>
        <position position="569"/>
    </location>
</feature>
<feature type="region of interest" description="Disordered" evidence="7">
    <location>
        <begin position="57"/>
        <end position="87"/>
    </location>
</feature>
<dbReference type="PANTHER" id="PTHR43806">
    <property type="entry name" value="PEPTIDASE S8"/>
    <property type="match status" value="1"/>
</dbReference>
<feature type="signal peptide" evidence="8">
    <location>
        <begin position="1"/>
        <end position="22"/>
    </location>
</feature>
<evidence type="ECO:0000256" key="2">
    <source>
        <dbReference type="ARBA" id="ARBA00022670"/>
    </source>
</evidence>
<accession>A0A1H3WRS6</accession>
<name>A0A1H3WRS6_9GAMM</name>
<feature type="region of interest" description="Disordered" evidence="7">
    <location>
        <begin position="21"/>
        <end position="41"/>
    </location>
</feature>
<evidence type="ECO:0000256" key="6">
    <source>
        <dbReference type="RuleBase" id="RU003355"/>
    </source>
</evidence>
<organism evidence="11 12">
    <name type="scientific">Microbulbifer marinus</name>
    <dbReference type="NCBI Taxonomy" id="658218"/>
    <lineage>
        <taxon>Bacteria</taxon>
        <taxon>Pseudomonadati</taxon>
        <taxon>Pseudomonadota</taxon>
        <taxon>Gammaproteobacteria</taxon>
        <taxon>Cellvibrionales</taxon>
        <taxon>Microbulbiferaceae</taxon>
        <taxon>Microbulbifer</taxon>
    </lineage>
</organism>
<dbReference type="InterPro" id="IPR022398">
    <property type="entry name" value="Peptidase_S8_His-AS"/>
</dbReference>
<dbReference type="InterPro" id="IPR036852">
    <property type="entry name" value="Peptidase_S8/S53_dom_sf"/>
</dbReference>
<feature type="domain" description="Peptidase S8/S53" evidence="9">
    <location>
        <begin position="328"/>
        <end position="619"/>
    </location>
</feature>
<dbReference type="InterPro" id="IPR050131">
    <property type="entry name" value="Peptidase_S8_subtilisin-like"/>
</dbReference>
<dbReference type="InterPro" id="IPR015500">
    <property type="entry name" value="Peptidase_S8_subtilisin-rel"/>
</dbReference>
<dbReference type="PIRSF" id="PIRSF037893">
    <property type="entry name" value="Subtilisin_rel_Maqu_2796"/>
    <property type="match status" value="1"/>
</dbReference>
<dbReference type="PROSITE" id="PS51892">
    <property type="entry name" value="SUBTILASE"/>
    <property type="match status" value="1"/>
</dbReference>
<feature type="active site" description="Charge relay system" evidence="5">
    <location>
        <position position="387"/>
    </location>
</feature>
<dbReference type="GO" id="GO:0004252">
    <property type="term" value="F:serine-type endopeptidase activity"/>
    <property type="evidence" value="ECO:0007669"/>
    <property type="project" value="UniProtKB-UniRule"/>
</dbReference>
<feature type="compositionally biased region" description="Polar residues" evidence="7">
    <location>
        <begin position="66"/>
        <end position="79"/>
    </location>
</feature>
<dbReference type="Gene3D" id="3.40.50.200">
    <property type="entry name" value="Peptidase S8/S53 domain"/>
    <property type="match status" value="1"/>
</dbReference>
<evidence type="ECO:0000313" key="12">
    <source>
        <dbReference type="Proteomes" id="UP000198658"/>
    </source>
</evidence>
<dbReference type="PROSITE" id="PS51257">
    <property type="entry name" value="PROKAR_LIPOPROTEIN"/>
    <property type="match status" value="1"/>
</dbReference>
<dbReference type="GO" id="GO:0006508">
    <property type="term" value="P:proteolysis"/>
    <property type="evidence" value="ECO:0007669"/>
    <property type="project" value="UniProtKB-KW"/>
</dbReference>